<dbReference type="PaxDb" id="4113-PGSC0003DMT400011283"/>
<feature type="region of interest" description="Disordered" evidence="1">
    <location>
        <begin position="46"/>
        <end position="66"/>
    </location>
</feature>
<reference evidence="3" key="1">
    <citation type="journal article" date="2011" name="Nature">
        <title>Genome sequence and analysis of the tuber crop potato.</title>
        <authorList>
            <consortium name="The Potato Genome Sequencing Consortium"/>
        </authorList>
    </citation>
    <scope>NUCLEOTIDE SEQUENCE [LARGE SCALE GENOMIC DNA]</scope>
    <source>
        <strain evidence="3">cv. DM1-3 516 R44</strain>
    </source>
</reference>
<dbReference type="AlphaFoldDB" id="M0ZZB3"/>
<accession>M0ZZB3</accession>
<reference evidence="2" key="2">
    <citation type="submission" date="2015-06" db="UniProtKB">
        <authorList>
            <consortium name="EnsemblPlants"/>
        </authorList>
    </citation>
    <scope>IDENTIFICATION</scope>
    <source>
        <strain evidence="2">DM1-3 516 R44</strain>
    </source>
</reference>
<proteinExistence type="predicted"/>
<evidence type="ECO:0000313" key="2">
    <source>
        <dbReference type="EnsemblPlants" id="PGSC0003DMT400011283"/>
    </source>
</evidence>
<dbReference type="ExpressionAtlas" id="M0ZZB3">
    <property type="expression patterns" value="baseline"/>
</dbReference>
<sequence>MRLTKDNWDANGNNEASVDDPEHLYLHHEKMQMVNTCFNGVRPVTPVNDPAEESAARAPVENAPRNDVPFAHHEEVEENVEVENEEEVHAETTGIPPLDPVLAQQITTFLKGLVGPGVLPTVQATQIPANTHIVVTVPKGAASSVSDKLSFDCTFYHYGEPRYMRRDCPQPRMLDAAQQQTRAMVPACNGNNGRGRSQMGEEEISEVVEIGIMAVVRFVVLCWNSEENNGLEFSGDWFGAQVVAAIYGLEIGNGGVMVFSGGV</sequence>
<evidence type="ECO:0000313" key="3">
    <source>
        <dbReference type="Proteomes" id="UP000011115"/>
    </source>
</evidence>
<organism evidence="2 3">
    <name type="scientific">Solanum tuberosum</name>
    <name type="common">Potato</name>
    <dbReference type="NCBI Taxonomy" id="4113"/>
    <lineage>
        <taxon>Eukaryota</taxon>
        <taxon>Viridiplantae</taxon>
        <taxon>Streptophyta</taxon>
        <taxon>Embryophyta</taxon>
        <taxon>Tracheophyta</taxon>
        <taxon>Spermatophyta</taxon>
        <taxon>Magnoliopsida</taxon>
        <taxon>eudicotyledons</taxon>
        <taxon>Gunneridae</taxon>
        <taxon>Pentapetalae</taxon>
        <taxon>asterids</taxon>
        <taxon>lamiids</taxon>
        <taxon>Solanales</taxon>
        <taxon>Solanaceae</taxon>
        <taxon>Solanoideae</taxon>
        <taxon>Solaneae</taxon>
        <taxon>Solanum</taxon>
    </lineage>
</organism>
<evidence type="ECO:0000256" key="1">
    <source>
        <dbReference type="SAM" id="MobiDB-lite"/>
    </source>
</evidence>
<dbReference type="EnsemblPlants" id="PGSC0003DMT400011283">
    <property type="protein sequence ID" value="PGSC0003DMT400011283"/>
    <property type="gene ID" value="PGSC0003DMG400004417"/>
</dbReference>
<keyword evidence="3" id="KW-1185">Reference proteome</keyword>
<dbReference type="Proteomes" id="UP000011115">
    <property type="component" value="Unassembled WGS sequence"/>
</dbReference>
<dbReference type="Gramene" id="PGSC0003DMT400011283">
    <property type="protein sequence ID" value="PGSC0003DMT400011283"/>
    <property type="gene ID" value="PGSC0003DMG400004417"/>
</dbReference>
<dbReference type="InParanoid" id="M0ZZB3"/>
<protein>
    <submittedName>
        <fullName evidence="2">'chromo' domain containing protein</fullName>
    </submittedName>
</protein>
<name>M0ZZB3_SOLTU</name>
<dbReference type="HOGENOM" id="CLU_1059270_0_0_1"/>